<feature type="binding site" evidence="11">
    <location>
        <begin position="382"/>
        <end position="383"/>
    </location>
    <ligand>
        <name>IMP</name>
        <dbReference type="ChEBI" id="CHEBI:58053"/>
    </ligand>
</feature>
<dbReference type="SMART" id="SM00116">
    <property type="entry name" value="CBS"/>
    <property type="match status" value="2"/>
</dbReference>
<dbReference type="CDD" id="cd00381">
    <property type="entry name" value="IMPDH"/>
    <property type="match status" value="1"/>
</dbReference>
<dbReference type="FunFam" id="3.20.20.70:FF:000086">
    <property type="entry name" value="IMP dehydrogenase, putative"/>
    <property type="match status" value="1"/>
</dbReference>
<dbReference type="CDD" id="cd04601">
    <property type="entry name" value="CBS_pair_IMPDH"/>
    <property type="match status" value="1"/>
</dbReference>
<comment type="cofactor">
    <cofactor evidence="1 11">
        <name>K(+)</name>
        <dbReference type="ChEBI" id="CHEBI:29103"/>
    </cofactor>
</comment>
<dbReference type="GO" id="GO:0006183">
    <property type="term" value="P:GTP biosynthetic process"/>
    <property type="evidence" value="ECO:0007669"/>
    <property type="project" value="TreeGrafter"/>
</dbReference>
<keyword evidence="5 11" id="KW-0658">Purine biosynthesis</keyword>
<evidence type="ECO:0000259" key="18">
    <source>
        <dbReference type="PROSITE" id="PS51371"/>
    </source>
</evidence>
<evidence type="ECO:0000256" key="1">
    <source>
        <dbReference type="ARBA" id="ARBA00001958"/>
    </source>
</evidence>
<keyword evidence="6 11" id="KW-0630">Potassium</keyword>
<evidence type="ECO:0000256" key="7">
    <source>
        <dbReference type="ARBA" id="ARBA00023002"/>
    </source>
</evidence>
<keyword evidence="7 11" id="KW-0560">Oxidoreductase</keyword>
<dbReference type="OrthoDB" id="9805398at2"/>
<evidence type="ECO:0000256" key="3">
    <source>
        <dbReference type="ARBA" id="ARBA00022723"/>
    </source>
</evidence>
<dbReference type="RefSeq" id="WP_014802677.1">
    <property type="nucleotide sequence ID" value="NC_018020.1"/>
</dbReference>
<dbReference type="UniPathway" id="UPA00601">
    <property type="reaction ID" value="UER00295"/>
</dbReference>
<protein>
    <recommendedName>
        <fullName evidence="11 17">Inosine-5'-monophosphate dehydrogenase</fullName>
        <shortName evidence="11">IMP dehydrogenase</shortName>
        <shortName evidence="11">IMPD</shortName>
        <shortName evidence="11">IMPDH</shortName>
        <ecNumber evidence="11 17">1.1.1.205</ecNumber>
    </recommendedName>
</protein>
<dbReference type="Pfam" id="PF00571">
    <property type="entry name" value="CBS"/>
    <property type="match status" value="1"/>
</dbReference>
<feature type="active site" description="Proton acceptor" evidence="11 12">
    <location>
        <position position="423"/>
    </location>
</feature>
<dbReference type="PIRSF" id="PIRSF000130">
    <property type="entry name" value="IMPDH"/>
    <property type="match status" value="1"/>
</dbReference>
<dbReference type="EMBL" id="CP002959">
    <property type="protein sequence ID" value="AFM12166.1"/>
    <property type="molecule type" value="Genomic_DNA"/>
</dbReference>
<evidence type="ECO:0000256" key="4">
    <source>
        <dbReference type="ARBA" id="ARBA00022749"/>
    </source>
</evidence>
<evidence type="ECO:0000256" key="13">
    <source>
        <dbReference type="PIRSR" id="PIRSR000130-3"/>
    </source>
</evidence>
<evidence type="ECO:0000256" key="8">
    <source>
        <dbReference type="ARBA" id="ARBA00023027"/>
    </source>
</evidence>
<comment type="subunit">
    <text evidence="11">Homotetramer.</text>
</comment>
<evidence type="ECO:0000256" key="17">
    <source>
        <dbReference type="RuleBase" id="RU003928"/>
    </source>
</evidence>
<name>I4B4F9_TURPD</name>
<evidence type="ECO:0000256" key="12">
    <source>
        <dbReference type="PIRSR" id="PIRSR000130-1"/>
    </source>
</evidence>
<gene>
    <name evidence="11" type="primary">guaB</name>
    <name evidence="19" type="ordered locus">Turpa_1518</name>
</gene>
<evidence type="ECO:0000256" key="9">
    <source>
        <dbReference type="ARBA" id="ARBA00023122"/>
    </source>
</evidence>
<dbReference type="NCBIfam" id="TIGR01302">
    <property type="entry name" value="IMP_dehydrog"/>
    <property type="match status" value="1"/>
</dbReference>
<dbReference type="GO" id="GO:0003938">
    <property type="term" value="F:IMP dehydrogenase activity"/>
    <property type="evidence" value="ECO:0007669"/>
    <property type="project" value="UniProtKB-UniRule"/>
</dbReference>
<dbReference type="AlphaFoldDB" id="I4B4F9"/>
<comment type="similarity">
    <text evidence="2 11 16">Belongs to the IMPDH/GMPR family.</text>
</comment>
<dbReference type="PROSITE" id="PS00487">
    <property type="entry name" value="IMP_DH_GMP_RED"/>
    <property type="match status" value="1"/>
</dbReference>
<dbReference type="InterPro" id="IPR000644">
    <property type="entry name" value="CBS_dom"/>
</dbReference>
<keyword evidence="3 11" id="KW-0479">Metal-binding</keyword>
<feature type="binding site" evidence="11">
    <location>
        <position position="269"/>
    </location>
    <ligand>
        <name>NAD(+)</name>
        <dbReference type="ChEBI" id="CHEBI:57540"/>
    </ligand>
</feature>
<keyword evidence="4 11" id="KW-0332">GMP biosynthesis</keyword>
<evidence type="ECO:0000256" key="5">
    <source>
        <dbReference type="ARBA" id="ARBA00022755"/>
    </source>
</evidence>
<dbReference type="HAMAP" id="MF_01964">
    <property type="entry name" value="IMPDH"/>
    <property type="match status" value="1"/>
</dbReference>
<feature type="active site" description="Thioimidate intermediate" evidence="11 12">
    <location>
        <position position="326"/>
    </location>
</feature>
<feature type="binding site" evidence="11 13">
    <location>
        <begin position="319"/>
        <end position="321"/>
    </location>
    <ligand>
        <name>NAD(+)</name>
        <dbReference type="ChEBI" id="CHEBI:57540"/>
    </ligand>
</feature>
<comment type="pathway">
    <text evidence="11 17">Purine metabolism; XMP biosynthesis via de novo pathway; XMP from IMP: step 1/1.</text>
</comment>
<feature type="binding site" evidence="11">
    <location>
        <position position="435"/>
    </location>
    <ligand>
        <name>IMP</name>
        <dbReference type="ChEBI" id="CHEBI:58053"/>
    </ligand>
</feature>
<comment type="activity regulation">
    <text evidence="11">Mycophenolic acid (MPA) is a non-competitive inhibitor that prevents formation of the closed enzyme conformation by binding to the same site as the amobile flap. In contrast, mizoribine monophosphate (MZP) is a competitive inhibitor that induces the closed conformation. MPA is a potent inhibitor of mammalian IMPDHs but a poor inhibitor of the bacterial enzymes. MZP is a more potent inhibitor of bacterial IMPDH.</text>
</comment>
<dbReference type="GO" id="GO:0006177">
    <property type="term" value="P:GMP biosynthetic process"/>
    <property type="evidence" value="ECO:0007669"/>
    <property type="project" value="UniProtKB-UniRule"/>
</dbReference>
<feature type="binding site" description="in other chain" evidence="11 14">
    <location>
        <position position="323"/>
    </location>
    <ligand>
        <name>K(+)</name>
        <dbReference type="ChEBI" id="CHEBI:29103"/>
        <note>ligand shared between two tetrameric partners</note>
    </ligand>
</feature>
<dbReference type="PROSITE" id="PS51371">
    <property type="entry name" value="CBS"/>
    <property type="match status" value="1"/>
</dbReference>
<comment type="caution">
    <text evidence="11">Lacks conserved residue(s) required for the propagation of feature annotation.</text>
</comment>
<dbReference type="Gene3D" id="3.20.20.70">
    <property type="entry name" value="Aldolase class I"/>
    <property type="match status" value="1"/>
</dbReference>
<keyword evidence="20" id="KW-1185">Reference proteome</keyword>
<comment type="catalytic activity">
    <reaction evidence="10 11 17">
        <text>IMP + NAD(+) + H2O = XMP + NADH + H(+)</text>
        <dbReference type="Rhea" id="RHEA:11708"/>
        <dbReference type="ChEBI" id="CHEBI:15377"/>
        <dbReference type="ChEBI" id="CHEBI:15378"/>
        <dbReference type="ChEBI" id="CHEBI:57464"/>
        <dbReference type="ChEBI" id="CHEBI:57540"/>
        <dbReference type="ChEBI" id="CHEBI:57945"/>
        <dbReference type="ChEBI" id="CHEBI:58053"/>
        <dbReference type="EC" id="1.1.1.205"/>
    </reaction>
</comment>
<evidence type="ECO:0000313" key="20">
    <source>
        <dbReference type="Proteomes" id="UP000006048"/>
    </source>
</evidence>
<feature type="domain" description="CBS" evidence="18">
    <location>
        <begin position="176"/>
        <end position="235"/>
    </location>
</feature>
<keyword evidence="8 11" id="KW-0520">NAD</keyword>
<sequence>MARSTSAKSGKTLQDGFSASTIFEKDQGITYKDFLILPGYIDFAPQDVNLETRITRNVKIKLPLISSPMDTVTESRMAITMALLGGIGIIHNNLSIEDQAAQVERVKRYENGFITEPIVLSPKNTIADIDNISERYGFSGVPITEDGTLRSKLVGIVANRDVDFERDRTILLSKVMTTDLITAPKGISLVQANEILRKSKKGKLPIVDKEGRLVALMSRSDLVKNREYPFATKDEQKRLRVGAAVSTHPHDRERIDMLVARGVDLLVVDSAQGYSKFQIDLLKELKKKYPNVDVMAGNVVTREQGDALIRAGADGLRIGMGPGSICITQDTMACGRSQATAVYYTAQMAAKHKIPVIADGGIANIGDIAKALAVGGSAVMVGSLLAGSKEAPGEYFYENGVRLKKFRGMASIEAMEGGGGAKRYNVEDQKIKVAQGVSGAVVDKGSLFEFIPYLMQGVRHALQDMGYRDIPSLHKALHASKLRFEPRSLAAQAQGGVHGLYSYKKPIIGAE</sequence>
<dbReference type="InterPro" id="IPR001093">
    <property type="entry name" value="IMP_DH_GMPRt"/>
</dbReference>
<dbReference type="PANTHER" id="PTHR11911:SF111">
    <property type="entry name" value="INOSINE-5'-MONOPHOSPHATE DEHYDROGENASE"/>
    <property type="match status" value="1"/>
</dbReference>
<evidence type="ECO:0000256" key="10">
    <source>
        <dbReference type="ARBA" id="ARBA00048028"/>
    </source>
</evidence>
<feature type="binding site" evidence="11">
    <location>
        <position position="324"/>
    </location>
    <ligand>
        <name>IMP</name>
        <dbReference type="ChEBI" id="CHEBI:58053"/>
    </ligand>
</feature>
<evidence type="ECO:0000256" key="14">
    <source>
        <dbReference type="PIRSR" id="PIRSR000130-4"/>
    </source>
</evidence>
<dbReference type="PANTHER" id="PTHR11911">
    <property type="entry name" value="INOSINE-5-MONOPHOSPHATE DEHYDROGENASE RELATED"/>
    <property type="match status" value="1"/>
</dbReference>
<dbReference type="InterPro" id="IPR015875">
    <property type="entry name" value="IMP_DH/GMP_Rdtase_CS"/>
</dbReference>
<feature type="binding site" description="in other chain" evidence="11 14">
    <location>
        <position position="326"/>
    </location>
    <ligand>
        <name>K(+)</name>
        <dbReference type="ChEBI" id="CHEBI:29103"/>
        <note>ligand shared between two tetrameric partners</note>
    </ligand>
</feature>
<comment type="function">
    <text evidence="11">Catalyzes the conversion of inosine 5'-phosphate (IMP) to xanthosine 5'-phosphate (XMP), the first committed and rate-limiting step in the de novo synthesis of guanine nucleotides, and therefore plays an important role in the regulation of cell growth.</text>
</comment>
<dbReference type="HOGENOM" id="CLU_022552_2_1_12"/>
<dbReference type="KEGG" id="tpx:Turpa_1518"/>
<dbReference type="GO" id="GO:0046872">
    <property type="term" value="F:metal ion binding"/>
    <property type="evidence" value="ECO:0007669"/>
    <property type="project" value="UniProtKB-UniRule"/>
</dbReference>
<dbReference type="EC" id="1.1.1.205" evidence="11 17"/>
<feature type="binding site" evidence="11">
    <location>
        <begin position="359"/>
        <end position="361"/>
    </location>
    <ligand>
        <name>IMP</name>
        <dbReference type="ChEBI" id="CHEBI:58053"/>
    </ligand>
</feature>
<dbReference type="GO" id="GO:0000166">
    <property type="term" value="F:nucleotide binding"/>
    <property type="evidence" value="ECO:0007669"/>
    <property type="project" value="UniProtKB-UniRule"/>
</dbReference>
<dbReference type="PATRIC" id="fig|869212.3.peg.1511"/>
<reference evidence="19 20" key="1">
    <citation type="submission" date="2012-06" db="EMBL/GenBank/DDBJ databases">
        <title>The complete chromosome of genome of Turneriella parva DSM 21527.</title>
        <authorList>
            <consortium name="US DOE Joint Genome Institute (JGI-PGF)"/>
            <person name="Lucas S."/>
            <person name="Han J."/>
            <person name="Lapidus A."/>
            <person name="Bruce D."/>
            <person name="Goodwin L."/>
            <person name="Pitluck S."/>
            <person name="Peters L."/>
            <person name="Kyrpides N."/>
            <person name="Mavromatis K."/>
            <person name="Ivanova N."/>
            <person name="Mikhailova N."/>
            <person name="Chertkov O."/>
            <person name="Detter J.C."/>
            <person name="Tapia R."/>
            <person name="Han C."/>
            <person name="Land M."/>
            <person name="Hauser L."/>
            <person name="Markowitz V."/>
            <person name="Cheng J.-F."/>
            <person name="Hugenholtz P."/>
            <person name="Woyke T."/>
            <person name="Wu D."/>
            <person name="Gronow S."/>
            <person name="Wellnitz S."/>
            <person name="Brambilla E."/>
            <person name="Klenk H.-P."/>
            <person name="Eisen J.A."/>
        </authorList>
    </citation>
    <scope>NUCLEOTIDE SEQUENCE [LARGE SCALE GENOMIC DNA]</scope>
    <source>
        <strain evidence="20">ATCC BAA-1111 / DSM 21527 / NCTC 11395 / H</strain>
    </source>
</reference>
<evidence type="ECO:0000256" key="11">
    <source>
        <dbReference type="HAMAP-Rule" id="MF_01964"/>
    </source>
</evidence>
<evidence type="ECO:0000256" key="16">
    <source>
        <dbReference type="RuleBase" id="RU003927"/>
    </source>
</evidence>
<organism evidence="19 20">
    <name type="scientific">Turneriella parva (strain ATCC BAA-1111 / DSM 21527 / NCTC 11395 / H)</name>
    <name type="common">Leptospira parva</name>
    <dbReference type="NCBI Taxonomy" id="869212"/>
    <lineage>
        <taxon>Bacteria</taxon>
        <taxon>Pseudomonadati</taxon>
        <taxon>Spirochaetota</taxon>
        <taxon>Spirochaetia</taxon>
        <taxon>Leptospirales</taxon>
        <taxon>Leptospiraceae</taxon>
        <taxon>Turneriella</taxon>
    </lineage>
</organism>
<dbReference type="InterPro" id="IPR013785">
    <property type="entry name" value="Aldolase_TIM"/>
</dbReference>
<feature type="binding site" description="in other chain" evidence="11 14">
    <location>
        <position position="321"/>
    </location>
    <ligand>
        <name>K(+)</name>
        <dbReference type="ChEBI" id="CHEBI:29103"/>
        <note>ligand shared between two tetrameric partners</note>
    </ligand>
</feature>
<proteinExistence type="inferred from homology"/>
<dbReference type="InterPro" id="IPR005990">
    <property type="entry name" value="IMP_DH"/>
</dbReference>
<evidence type="ECO:0000313" key="19">
    <source>
        <dbReference type="EMBL" id="AFM12166.1"/>
    </source>
</evidence>
<evidence type="ECO:0000256" key="6">
    <source>
        <dbReference type="ARBA" id="ARBA00022958"/>
    </source>
</evidence>
<dbReference type="STRING" id="869212.Turpa_1518"/>
<dbReference type="InterPro" id="IPR046342">
    <property type="entry name" value="CBS_dom_sf"/>
</dbReference>
<evidence type="ECO:0000256" key="15">
    <source>
        <dbReference type="PROSITE-ProRule" id="PRU00703"/>
    </source>
</evidence>
<evidence type="ECO:0000256" key="2">
    <source>
        <dbReference type="ARBA" id="ARBA00005502"/>
    </source>
</evidence>
<keyword evidence="9 15" id="KW-0129">CBS domain</keyword>
<dbReference type="SUPFAM" id="SSF54631">
    <property type="entry name" value="CBS-domain pair"/>
    <property type="match status" value="1"/>
</dbReference>
<accession>I4B4F9</accession>
<dbReference type="Proteomes" id="UP000006048">
    <property type="component" value="Chromosome"/>
</dbReference>
<feature type="binding site" evidence="13">
    <location>
        <begin position="269"/>
        <end position="271"/>
    </location>
    <ligand>
        <name>NAD(+)</name>
        <dbReference type="ChEBI" id="CHEBI:57540"/>
    </ligand>
</feature>
<dbReference type="SMART" id="SM01240">
    <property type="entry name" value="IMPDH"/>
    <property type="match status" value="1"/>
</dbReference>
<dbReference type="Pfam" id="PF00478">
    <property type="entry name" value="IMPDH"/>
    <property type="match status" value="1"/>
</dbReference>
<dbReference type="SUPFAM" id="SSF51412">
    <property type="entry name" value="Inosine monophosphate dehydrogenase (IMPDH)"/>
    <property type="match status" value="1"/>
</dbReference>